<reference evidence="2 3" key="1">
    <citation type="submission" date="2016-06" db="EMBL/GenBank/DDBJ databases">
        <authorList>
            <person name="Kjaerup R.B."/>
            <person name="Dalgaard T.S."/>
            <person name="Juul-Madsen H.R."/>
        </authorList>
    </citation>
    <scope>NUCLEOTIDE SEQUENCE [LARGE SCALE GENOMIC DNA]</scope>
    <source>
        <strain evidence="2 3">DSM 45626</strain>
    </source>
</reference>
<protein>
    <submittedName>
        <fullName evidence="2">Uncharacterized protein</fullName>
    </submittedName>
</protein>
<dbReference type="EMBL" id="FMCW01000013">
    <property type="protein sequence ID" value="SCE91340.1"/>
    <property type="molecule type" value="Genomic_DNA"/>
</dbReference>
<feature type="region of interest" description="Disordered" evidence="1">
    <location>
        <begin position="1"/>
        <end position="67"/>
    </location>
</feature>
<dbReference type="AlphaFoldDB" id="A0A1C4W544"/>
<evidence type="ECO:0000256" key="1">
    <source>
        <dbReference type="SAM" id="MobiDB-lite"/>
    </source>
</evidence>
<evidence type="ECO:0000313" key="3">
    <source>
        <dbReference type="Proteomes" id="UP000199375"/>
    </source>
</evidence>
<sequence>MATYTANAREPSQTAGRRSVSRTRTGSVVGSGAGPAADGAGADRSAQARTVRAKAVPRASWAAATMP</sequence>
<feature type="compositionally biased region" description="Low complexity" evidence="1">
    <location>
        <begin position="16"/>
        <end position="49"/>
    </location>
</feature>
<gene>
    <name evidence="2" type="ORF">GA0070558_11388</name>
</gene>
<dbReference type="Proteomes" id="UP000199375">
    <property type="component" value="Unassembled WGS sequence"/>
</dbReference>
<proteinExistence type="predicted"/>
<evidence type="ECO:0000313" key="2">
    <source>
        <dbReference type="EMBL" id="SCE91340.1"/>
    </source>
</evidence>
<name>A0A1C4W544_9ACTN</name>
<feature type="compositionally biased region" description="Polar residues" evidence="1">
    <location>
        <begin position="1"/>
        <end position="15"/>
    </location>
</feature>
<organism evidence="2 3">
    <name type="scientific">Micromonospora haikouensis</name>
    <dbReference type="NCBI Taxonomy" id="686309"/>
    <lineage>
        <taxon>Bacteria</taxon>
        <taxon>Bacillati</taxon>
        <taxon>Actinomycetota</taxon>
        <taxon>Actinomycetes</taxon>
        <taxon>Micromonosporales</taxon>
        <taxon>Micromonosporaceae</taxon>
        <taxon>Micromonospora</taxon>
    </lineage>
</organism>
<accession>A0A1C4W544</accession>